<feature type="compositionally biased region" description="Acidic residues" evidence="4">
    <location>
        <begin position="1180"/>
        <end position="1190"/>
    </location>
</feature>
<dbReference type="OrthoDB" id="343875at2759"/>
<keyword evidence="6" id="KW-1185">Reference proteome</keyword>
<dbReference type="Proteomes" id="UP000192596">
    <property type="component" value="Unassembled WGS sequence"/>
</dbReference>
<protein>
    <recommendedName>
        <fullName evidence="7">TPR-like protein</fullName>
    </recommendedName>
</protein>
<dbReference type="GO" id="GO:0000993">
    <property type="term" value="F:RNA polymerase II complex binding"/>
    <property type="evidence" value="ECO:0007669"/>
    <property type="project" value="TreeGrafter"/>
</dbReference>
<dbReference type="InterPro" id="IPR031101">
    <property type="entry name" value="Ctr9"/>
</dbReference>
<keyword evidence="2 3" id="KW-0802">TPR repeat</keyword>
<dbReference type="AlphaFoldDB" id="A0A1V8SZR9"/>
<accession>A0A1V8SZR9</accession>
<feature type="compositionally biased region" description="Basic residues" evidence="4">
    <location>
        <begin position="1110"/>
        <end position="1119"/>
    </location>
</feature>
<gene>
    <name evidence="5" type="ORF">B0A48_09380</name>
</gene>
<reference evidence="6" key="1">
    <citation type="submission" date="2017-03" db="EMBL/GenBank/DDBJ databases">
        <title>Genomes of endolithic fungi from Antarctica.</title>
        <authorList>
            <person name="Coleine C."/>
            <person name="Masonjones S."/>
            <person name="Stajich J.E."/>
        </authorList>
    </citation>
    <scope>NUCLEOTIDE SEQUENCE [LARGE SCALE GENOMIC DNA]</scope>
    <source>
        <strain evidence="6">CCFEE 5527</strain>
    </source>
</reference>
<dbReference type="InParanoid" id="A0A1V8SZR9"/>
<evidence type="ECO:0000256" key="2">
    <source>
        <dbReference type="ARBA" id="ARBA00022803"/>
    </source>
</evidence>
<organism evidence="5 6">
    <name type="scientific">Cryoendolithus antarcticus</name>
    <dbReference type="NCBI Taxonomy" id="1507870"/>
    <lineage>
        <taxon>Eukaryota</taxon>
        <taxon>Fungi</taxon>
        <taxon>Dikarya</taxon>
        <taxon>Ascomycota</taxon>
        <taxon>Pezizomycotina</taxon>
        <taxon>Dothideomycetes</taxon>
        <taxon>Dothideomycetidae</taxon>
        <taxon>Cladosporiales</taxon>
        <taxon>Cladosporiaceae</taxon>
        <taxon>Cryoendolithus</taxon>
    </lineage>
</organism>
<dbReference type="Gene3D" id="1.25.40.10">
    <property type="entry name" value="Tetratricopeptide repeat domain"/>
    <property type="match status" value="3"/>
</dbReference>
<dbReference type="PANTHER" id="PTHR14027">
    <property type="entry name" value="RNA POLYMERASE-ASSOCIATED PROTEIN CTR9"/>
    <property type="match status" value="1"/>
</dbReference>
<dbReference type="GO" id="GO:0006368">
    <property type="term" value="P:transcription elongation by RNA polymerase II"/>
    <property type="evidence" value="ECO:0007669"/>
    <property type="project" value="TreeGrafter"/>
</dbReference>
<dbReference type="GO" id="GO:0006355">
    <property type="term" value="P:regulation of DNA-templated transcription"/>
    <property type="evidence" value="ECO:0007669"/>
    <property type="project" value="InterPro"/>
</dbReference>
<dbReference type="InterPro" id="IPR019734">
    <property type="entry name" value="TPR_rpt"/>
</dbReference>
<dbReference type="Pfam" id="PF13174">
    <property type="entry name" value="TPR_6"/>
    <property type="match status" value="1"/>
</dbReference>
<evidence type="ECO:0000313" key="6">
    <source>
        <dbReference type="Proteomes" id="UP000192596"/>
    </source>
</evidence>
<dbReference type="EMBL" id="NAJO01000021">
    <property type="protein sequence ID" value="OQO04458.1"/>
    <property type="molecule type" value="Genomic_DNA"/>
</dbReference>
<evidence type="ECO:0000313" key="5">
    <source>
        <dbReference type="EMBL" id="OQO04458.1"/>
    </source>
</evidence>
<proteinExistence type="predicted"/>
<dbReference type="STRING" id="1507870.A0A1V8SZR9"/>
<dbReference type="SUPFAM" id="SSF48452">
    <property type="entry name" value="TPR-like"/>
    <property type="match status" value="2"/>
</dbReference>
<dbReference type="FunCoup" id="A0A1V8SZR9">
    <property type="interactions" value="1766"/>
</dbReference>
<dbReference type="InterPro" id="IPR011990">
    <property type="entry name" value="TPR-like_helical_dom_sf"/>
</dbReference>
<feature type="repeat" description="TPR" evidence="3">
    <location>
        <begin position="218"/>
        <end position="251"/>
    </location>
</feature>
<feature type="compositionally biased region" description="Acidic residues" evidence="4">
    <location>
        <begin position="1135"/>
        <end position="1145"/>
    </location>
</feature>
<dbReference type="Pfam" id="PF13432">
    <property type="entry name" value="TPR_16"/>
    <property type="match status" value="1"/>
</dbReference>
<feature type="repeat" description="TPR" evidence="3">
    <location>
        <begin position="795"/>
        <end position="828"/>
    </location>
</feature>
<feature type="region of interest" description="Disordered" evidence="4">
    <location>
        <begin position="955"/>
        <end position="1208"/>
    </location>
</feature>
<evidence type="ECO:0000256" key="4">
    <source>
        <dbReference type="SAM" id="MobiDB-lite"/>
    </source>
</evidence>
<name>A0A1V8SZR9_9PEZI</name>
<dbReference type="GO" id="GO:0016593">
    <property type="term" value="C:Cdc73/Paf1 complex"/>
    <property type="evidence" value="ECO:0007669"/>
    <property type="project" value="TreeGrafter"/>
</dbReference>
<feature type="compositionally biased region" description="Basic and acidic residues" evidence="4">
    <location>
        <begin position="961"/>
        <end position="1033"/>
    </location>
</feature>
<dbReference type="SMART" id="SM00028">
    <property type="entry name" value="TPR"/>
    <property type="match status" value="7"/>
</dbReference>
<evidence type="ECO:0000256" key="1">
    <source>
        <dbReference type="ARBA" id="ARBA00022737"/>
    </source>
</evidence>
<keyword evidence="1" id="KW-0677">Repeat</keyword>
<sequence>MAAKVNGYTNGVNSAHHHTDPHRFTRFADVPAVIDIPVSGGDGDEVVNLDLSDLLDETDELCSLLENEAAAKTYWITIALAYAKQHKVDIAIDMIKQGLAAYERLRSKSEDKLSMLTCLVWLQLWRSRHTRRTRPESDSEDPRTKETFLTEATQTLNEASKISPSHPPLYLARGVLSLLRAALVTGQPGRGQGDRASHLGAAAKFFEDALRHSQGKSVMAMLGRAKALYSMGKFADALQLYQRALENAPDLVDPDPRIGIGCCLWALGHKEHAHTAWERSLELSPDSNIAHTLLGLHYLDQASQYSTTDEAFGPLYKKAMTVHTQTAFKINDMQPLTCATFGGYFLLRKNWANVDKLAKRAVEQTDMTAIASDGWYLRARQAHYQNDVATAADCYNKSDLARGGDEKGYTPAKFGAAQLRTLNNDFDGAKFRLEKLIAQNRSIEAMTLLGILHAEDVFTSQASGGKEDKTTERRKAIGLLEQVRSAWRDPKRKITPDSAVLLNLARLYEADAPEKSLQCLLQVEQMEIDDIPEEDRPEGIDDPEEERKAKRALISPQLLNNIGCFHFFGDRFAQAREDFQTALNACVKMQERDDPIDTDALVTTISFNLARTYEVENMDEEAKTVYSSLLQRHPDYIDASIRLSYIALNSEPAEGAKMLKQLMESDPSNLQLRSLYGWHVNRSKRRTLALNEDVEQKHYKSTLQTYDKHDLYSLTGMGNLHLQVAREMPRATDQEKDKRSGIYRRAVEFYDKVLTLDPRNAYAAQGMSIALAEDRKDLQNAIQILSKVRESIKDSSVYLNLGHIFVEVKQFGRSVENYELALTKTKSSDPQLAGVLACLGRTWLLRAKAEKQETRLEAMKTSLDYSRRALEASKGAKDEINHRFNVAFVQIQIAQLITTLPEAQRSLADVETASHDLDAAITSFQEIARSPHPPFPKGDIEARASMGRNTMKRQLTTAAEKQADYERKNASRLDDARKKREAEIQRREDEKRAVAEAVEERQRKVAEERQRMRDEDKELIARRMEEDRAKEEAEYTTDAETGEKKKREKRKAAKRKKKGDDDESGDGGIVASGEEAEEGAKKRRKKGRRSARESVEASGSGGEEGEGGAGRRKKKRRLERKSGRESKFKSADTVEASDEDDETDEVNGNTGIDGEDKMSGVEEEIVSKAKPRKSAARVVEDDDDDDEEGGDSAPVPAVEEGAEVAAED</sequence>
<dbReference type="PANTHER" id="PTHR14027:SF2">
    <property type="entry name" value="RNA POLYMERASE-ASSOCIATED PROTEIN CTR9 HOMOLOG"/>
    <property type="match status" value="1"/>
</dbReference>
<comment type="caution">
    <text evidence="5">The sequence shown here is derived from an EMBL/GenBank/DDBJ whole genome shotgun (WGS) entry which is preliminary data.</text>
</comment>
<feature type="compositionally biased region" description="Basic residues" evidence="4">
    <location>
        <begin position="1044"/>
        <end position="1057"/>
    </location>
</feature>
<feature type="compositionally biased region" description="Basic and acidic residues" evidence="4">
    <location>
        <begin position="1120"/>
        <end position="1132"/>
    </location>
</feature>
<evidence type="ECO:0008006" key="7">
    <source>
        <dbReference type="Google" id="ProtNLM"/>
    </source>
</evidence>
<dbReference type="PROSITE" id="PS50005">
    <property type="entry name" value="TPR"/>
    <property type="match status" value="2"/>
</dbReference>
<evidence type="ECO:0000256" key="3">
    <source>
        <dbReference type="PROSITE-ProRule" id="PRU00339"/>
    </source>
</evidence>